<gene>
    <name evidence="3" type="ORF">GCK32_008913</name>
</gene>
<evidence type="ECO:0000256" key="2">
    <source>
        <dbReference type="SAM" id="SignalP"/>
    </source>
</evidence>
<feature type="region of interest" description="Disordered" evidence="1">
    <location>
        <begin position="83"/>
        <end position="102"/>
    </location>
</feature>
<protein>
    <submittedName>
        <fullName evidence="3">Uncharacterized protein</fullName>
    </submittedName>
</protein>
<organism evidence="3 4">
    <name type="scientific">Trichostrongylus colubriformis</name>
    <name type="common">Black scour worm</name>
    <dbReference type="NCBI Taxonomy" id="6319"/>
    <lineage>
        <taxon>Eukaryota</taxon>
        <taxon>Metazoa</taxon>
        <taxon>Ecdysozoa</taxon>
        <taxon>Nematoda</taxon>
        <taxon>Chromadorea</taxon>
        <taxon>Rhabditida</taxon>
        <taxon>Rhabditina</taxon>
        <taxon>Rhabditomorpha</taxon>
        <taxon>Strongyloidea</taxon>
        <taxon>Trichostrongylidae</taxon>
        <taxon>Trichostrongylus</taxon>
    </lineage>
</organism>
<name>A0AAN8IU78_TRICO</name>
<keyword evidence="2" id="KW-0732">Signal</keyword>
<sequence length="185" mass="21544">MWLYYALSLALIITFHTGIASSYSAHPIPANVEDEEENVPGYVGRVLEWFDRNDRALQGRLPEGNGYENENDGQMYERKIYENYGQKNERNRDENAGQKDGRNRYELVYGRSTRTRHENALNAAQNYRRNLYDAGQQYGKNITENATQDYMRNRNENATQTHGGNPYNNTVRGSALYTYMQQQLH</sequence>
<evidence type="ECO:0000256" key="1">
    <source>
        <dbReference type="SAM" id="MobiDB-lite"/>
    </source>
</evidence>
<proteinExistence type="predicted"/>
<feature type="signal peptide" evidence="2">
    <location>
        <begin position="1"/>
        <end position="20"/>
    </location>
</feature>
<feature type="chain" id="PRO_5042865083" evidence="2">
    <location>
        <begin position="21"/>
        <end position="185"/>
    </location>
</feature>
<accession>A0AAN8IU78</accession>
<reference evidence="3 4" key="1">
    <citation type="submission" date="2019-10" db="EMBL/GenBank/DDBJ databases">
        <title>Assembly and Annotation for the nematode Trichostrongylus colubriformis.</title>
        <authorList>
            <person name="Martin J."/>
        </authorList>
    </citation>
    <scope>NUCLEOTIDE SEQUENCE [LARGE SCALE GENOMIC DNA]</scope>
    <source>
        <strain evidence="3">G859</strain>
        <tissue evidence="3">Whole worm</tissue>
    </source>
</reference>
<keyword evidence="4" id="KW-1185">Reference proteome</keyword>
<evidence type="ECO:0000313" key="4">
    <source>
        <dbReference type="Proteomes" id="UP001331761"/>
    </source>
</evidence>
<evidence type="ECO:0000313" key="3">
    <source>
        <dbReference type="EMBL" id="KAK5983748.1"/>
    </source>
</evidence>
<comment type="caution">
    <text evidence="3">The sequence shown here is derived from an EMBL/GenBank/DDBJ whole genome shotgun (WGS) entry which is preliminary data.</text>
</comment>
<dbReference type="AlphaFoldDB" id="A0AAN8IU78"/>
<dbReference type="EMBL" id="WIXE01003655">
    <property type="protein sequence ID" value="KAK5983748.1"/>
    <property type="molecule type" value="Genomic_DNA"/>
</dbReference>
<dbReference type="Proteomes" id="UP001331761">
    <property type="component" value="Unassembled WGS sequence"/>
</dbReference>